<dbReference type="PANTHER" id="PTHR30615">
    <property type="entry name" value="UNCHARACTERIZED PROTEIN YJBQ-RELATED"/>
    <property type="match status" value="1"/>
</dbReference>
<evidence type="ECO:0000313" key="3">
    <source>
        <dbReference type="Proteomes" id="UP001208689"/>
    </source>
</evidence>
<proteinExistence type="inferred from homology"/>
<evidence type="ECO:0008006" key="4">
    <source>
        <dbReference type="Google" id="ProtNLM"/>
    </source>
</evidence>
<evidence type="ECO:0000313" key="2">
    <source>
        <dbReference type="EMBL" id="UYP48527.1"/>
    </source>
</evidence>
<accession>A0ABY6HYD0</accession>
<reference evidence="2" key="1">
    <citation type="submission" date="2022-09" db="EMBL/GenBank/DDBJ databases">
        <title>Actin cytoskeleton and complex cell architecture in an #Asgard archaeon.</title>
        <authorList>
            <person name="Ponce Toledo R.I."/>
            <person name="Schleper C."/>
            <person name="Rodrigues Oliveira T."/>
            <person name="Wollweber F."/>
            <person name="Xu J."/>
            <person name="Rittmann S."/>
            <person name="Klingl A."/>
            <person name="Pilhofer M."/>
        </authorList>
    </citation>
    <scope>NUCLEOTIDE SEQUENCE</scope>
    <source>
        <strain evidence="2">B-35</strain>
    </source>
</reference>
<dbReference type="InterPro" id="IPR001602">
    <property type="entry name" value="UPF0047_YjbQ-like"/>
</dbReference>
<dbReference type="PIRSF" id="PIRSF004681">
    <property type="entry name" value="UCP004681"/>
    <property type="match status" value="1"/>
</dbReference>
<dbReference type="EMBL" id="CP104013">
    <property type="protein sequence ID" value="UYP48527.1"/>
    <property type="molecule type" value="Genomic_DNA"/>
</dbReference>
<dbReference type="Gene3D" id="2.60.120.460">
    <property type="entry name" value="YjbQ-like"/>
    <property type="match status" value="1"/>
</dbReference>
<comment type="similarity">
    <text evidence="1">Belongs to the UPF0047 family.</text>
</comment>
<name>A0ABY6HYD0_9ARCH</name>
<dbReference type="InterPro" id="IPR035917">
    <property type="entry name" value="YjbQ-like_sf"/>
</dbReference>
<dbReference type="PANTHER" id="PTHR30615:SF8">
    <property type="entry name" value="UPF0047 PROTEIN C4A8.02C"/>
    <property type="match status" value="1"/>
</dbReference>
<dbReference type="Proteomes" id="UP001208689">
    <property type="component" value="Chromosome"/>
</dbReference>
<protein>
    <recommendedName>
        <fullName evidence="4">YjbQ family protein</fullName>
    </recommendedName>
</protein>
<keyword evidence="3" id="KW-1185">Reference proteome</keyword>
<dbReference type="NCBIfam" id="TIGR00149">
    <property type="entry name" value="TIGR00149_YjbQ"/>
    <property type="match status" value="1"/>
</dbReference>
<sequence>MFVENNLFSIKSSKREQFISITEDINNLVLRSGAEVGVVKIFIPHTTAAVTINQNANPDVIKDIQTILASSIKGHRLLNAEGNSDSHFKSSLFGVSLEIPIERRKMILGEWQGVFFCEFDGPRTRKVHVQVWGHQEKR</sequence>
<organism evidence="2 3">
    <name type="scientific">Candidatus Lokiarchaeum ossiferum</name>
    <dbReference type="NCBI Taxonomy" id="2951803"/>
    <lineage>
        <taxon>Archaea</taxon>
        <taxon>Promethearchaeati</taxon>
        <taxon>Promethearchaeota</taxon>
        <taxon>Promethearchaeia</taxon>
        <taxon>Promethearchaeales</taxon>
        <taxon>Promethearchaeaceae</taxon>
        <taxon>Candidatus Lokiarchaeum</taxon>
    </lineage>
</organism>
<dbReference type="Pfam" id="PF01894">
    <property type="entry name" value="YjbQ"/>
    <property type="match status" value="1"/>
</dbReference>
<gene>
    <name evidence="2" type="ORF">NEF87_004812</name>
</gene>
<evidence type="ECO:0000256" key="1">
    <source>
        <dbReference type="ARBA" id="ARBA00005534"/>
    </source>
</evidence>
<dbReference type="SUPFAM" id="SSF111038">
    <property type="entry name" value="YjbQ-like"/>
    <property type="match status" value="1"/>
</dbReference>